<name>A0A7I7YM37_9MYCO</name>
<dbReference type="SMART" id="SM00382">
    <property type="entry name" value="AAA"/>
    <property type="match status" value="1"/>
</dbReference>
<dbReference type="InterPro" id="IPR003593">
    <property type="entry name" value="AAA+_ATPase"/>
</dbReference>
<dbReference type="RefSeq" id="WP_169718433.1">
    <property type="nucleotide sequence ID" value="NZ_AP022614.1"/>
</dbReference>
<dbReference type="Gene3D" id="3.40.50.300">
    <property type="entry name" value="P-loop containing nucleotide triphosphate hydrolases"/>
    <property type="match status" value="1"/>
</dbReference>
<dbReference type="Proteomes" id="UP000467105">
    <property type="component" value="Chromosome"/>
</dbReference>
<dbReference type="SUPFAM" id="SSF52540">
    <property type="entry name" value="P-loop containing nucleoside triphosphate hydrolases"/>
    <property type="match status" value="2"/>
</dbReference>
<reference evidence="1 2" key="1">
    <citation type="journal article" date="2019" name="Emerg. Microbes Infect.">
        <title>Comprehensive subspecies identification of 175 nontuberculous mycobacteria species based on 7547 genomic profiles.</title>
        <authorList>
            <person name="Matsumoto Y."/>
            <person name="Kinjo T."/>
            <person name="Motooka D."/>
            <person name="Nabeya D."/>
            <person name="Jung N."/>
            <person name="Uechi K."/>
            <person name="Horii T."/>
            <person name="Iida T."/>
            <person name="Fujita J."/>
            <person name="Nakamura S."/>
        </authorList>
    </citation>
    <scope>NUCLEOTIDE SEQUENCE [LARGE SCALE GENOMIC DNA]</scope>
    <source>
        <strain evidence="1 2">JCM 14742</strain>
    </source>
</reference>
<dbReference type="AlphaFoldDB" id="A0A7I7YM37"/>
<dbReference type="InterPro" id="IPR027417">
    <property type="entry name" value="P-loop_NTPase"/>
</dbReference>
<dbReference type="SUPFAM" id="SSF48452">
    <property type="entry name" value="TPR-like"/>
    <property type="match status" value="1"/>
</dbReference>
<protein>
    <submittedName>
        <fullName evidence="1">ATPase AAA</fullName>
    </submittedName>
</protein>
<dbReference type="EMBL" id="AP022614">
    <property type="protein sequence ID" value="BBZ42890.1"/>
    <property type="molecule type" value="Genomic_DNA"/>
</dbReference>
<sequence length="718" mass="75547">MPIRWNVPRHEAAREQLDAALGGADRVGAAVLGPDGCGKSTLARQAAEDYVRRHPGTVLHWVTGTPSERAVPFGAFSHLVEIADIGKPAALLRAARASLSEGRGELLLVVDDAHDLDVLSATLVYQLALAGTARLIVTARADAARDAIAALWTDDLLRRIDIEQPGEATSPASVDAFIAELPAAARSVLDYLAVEEPLSLADLNALAGDGAVDEAMEWGAVETRARGGRTDGDVVVYTAHPLFADRARATLDAHDARRRRTELVRLLSQHPSDHLSDRLRLASLAMDSEAPQRVAEVVTAAQQALRLGDLSLGERLARSAMERSGGLGARLALAHAMAWQGRGREADAVLAGVDPAGLTEAALMDWTLLRAANQFWMLGEPERATAFLRTIRSRVTDEGPRTTLDALSATFAMNAGNIGHAVKMSGEVLASPCADDQAVAWAASAAALCAARQGRFDDVEPLARRALGAEHPGLLRFTIGLGQITALLMAGRLDLARELAQQFTDFAELQQPGRAIGEVLLAHVLIADGQFATAAELLGPVAATLERTGYSWGPLSLTLLATALAHQGDTAAMSKALSRAESRHGTKSALFAPELGVARAWRLAAMRDRHGAVTAAREAARVAERGGQQAVALRVWHEAVRLGDTRAAAPLARLCNEIDCAAGTLALEHAQALAAGDPAALQAVADRLAAVGMRAAAADAAAQAQDRPPQPRASASEI</sequence>
<organism evidence="1 2">
    <name type="scientific">Mycobacterium parmense</name>
    <dbReference type="NCBI Taxonomy" id="185642"/>
    <lineage>
        <taxon>Bacteria</taxon>
        <taxon>Bacillati</taxon>
        <taxon>Actinomycetota</taxon>
        <taxon>Actinomycetes</taxon>
        <taxon>Mycobacteriales</taxon>
        <taxon>Mycobacteriaceae</taxon>
        <taxon>Mycobacterium</taxon>
        <taxon>Mycobacterium simiae complex</taxon>
    </lineage>
</organism>
<accession>A0A7I7YM37</accession>
<evidence type="ECO:0000313" key="2">
    <source>
        <dbReference type="Proteomes" id="UP000467105"/>
    </source>
</evidence>
<evidence type="ECO:0000313" key="1">
    <source>
        <dbReference type="EMBL" id="BBZ42890.1"/>
    </source>
</evidence>
<dbReference type="InterPro" id="IPR011990">
    <property type="entry name" value="TPR-like_helical_dom_sf"/>
</dbReference>
<proteinExistence type="predicted"/>
<keyword evidence="2" id="KW-1185">Reference proteome</keyword>
<gene>
    <name evidence="1" type="ORF">MPRM_01710</name>
</gene>
<dbReference type="Gene3D" id="1.25.40.10">
    <property type="entry name" value="Tetratricopeptide repeat domain"/>
    <property type="match status" value="1"/>
</dbReference>